<accession>A0ACB8D5W7</accession>
<evidence type="ECO:0000313" key="1">
    <source>
        <dbReference type="EMBL" id="KAH7959746.1"/>
    </source>
</evidence>
<organism evidence="1 2">
    <name type="scientific">Dermacentor silvarum</name>
    <name type="common">Tick</name>
    <dbReference type="NCBI Taxonomy" id="543639"/>
    <lineage>
        <taxon>Eukaryota</taxon>
        <taxon>Metazoa</taxon>
        <taxon>Ecdysozoa</taxon>
        <taxon>Arthropoda</taxon>
        <taxon>Chelicerata</taxon>
        <taxon>Arachnida</taxon>
        <taxon>Acari</taxon>
        <taxon>Parasitiformes</taxon>
        <taxon>Ixodida</taxon>
        <taxon>Ixodoidea</taxon>
        <taxon>Ixodidae</taxon>
        <taxon>Rhipicephalinae</taxon>
        <taxon>Dermacentor</taxon>
    </lineage>
</organism>
<evidence type="ECO:0000313" key="2">
    <source>
        <dbReference type="Proteomes" id="UP000821865"/>
    </source>
</evidence>
<gene>
    <name evidence="1" type="ORF">HPB49_013535</name>
</gene>
<sequence length="221" mass="25570">MWAKIAEKLGDLTRVARNVPSIKQRLDLLLVQFLWDDATNRRNHSELAGTIALFLVNFKRTCEKAGFSPESSPQKLLTLLPCEAANVIARLNKEDAEAYDKVKGAVLHKYRLSTEAFRQRLRHARKASESHQDFAYQIKANLVEWLKSGEVYGDNDKVIECITIEQFYRGISEETRLWLQDRLTEMNFSKTAELAEEYGMRRNLHGRVTQPKKGKKKEFRA</sequence>
<dbReference type="EMBL" id="CM023472">
    <property type="protein sequence ID" value="KAH7959746.1"/>
    <property type="molecule type" value="Genomic_DNA"/>
</dbReference>
<keyword evidence="2" id="KW-1185">Reference proteome</keyword>
<dbReference type="Proteomes" id="UP000821865">
    <property type="component" value="Chromosome 3"/>
</dbReference>
<name>A0ACB8D5W7_DERSI</name>
<protein>
    <submittedName>
        <fullName evidence="1">Uncharacterized protein</fullName>
    </submittedName>
</protein>
<comment type="caution">
    <text evidence="1">The sequence shown here is derived from an EMBL/GenBank/DDBJ whole genome shotgun (WGS) entry which is preliminary data.</text>
</comment>
<proteinExistence type="predicted"/>
<reference evidence="1" key="1">
    <citation type="submission" date="2020-05" db="EMBL/GenBank/DDBJ databases">
        <title>Large-scale comparative analyses of tick genomes elucidate their genetic diversity and vector capacities.</title>
        <authorList>
            <person name="Jia N."/>
            <person name="Wang J."/>
            <person name="Shi W."/>
            <person name="Du L."/>
            <person name="Sun Y."/>
            <person name="Zhan W."/>
            <person name="Jiang J."/>
            <person name="Wang Q."/>
            <person name="Zhang B."/>
            <person name="Ji P."/>
            <person name="Sakyi L.B."/>
            <person name="Cui X."/>
            <person name="Yuan T."/>
            <person name="Jiang B."/>
            <person name="Yang W."/>
            <person name="Lam T.T.-Y."/>
            <person name="Chang Q."/>
            <person name="Ding S."/>
            <person name="Wang X."/>
            <person name="Zhu J."/>
            <person name="Ruan X."/>
            <person name="Zhao L."/>
            <person name="Wei J."/>
            <person name="Que T."/>
            <person name="Du C."/>
            <person name="Cheng J."/>
            <person name="Dai P."/>
            <person name="Han X."/>
            <person name="Huang E."/>
            <person name="Gao Y."/>
            <person name="Liu J."/>
            <person name="Shao H."/>
            <person name="Ye R."/>
            <person name="Li L."/>
            <person name="Wei W."/>
            <person name="Wang X."/>
            <person name="Wang C."/>
            <person name="Yang T."/>
            <person name="Huo Q."/>
            <person name="Li W."/>
            <person name="Guo W."/>
            <person name="Chen H."/>
            <person name="Zhou L."/>
            <person name="Ni X."/>
            <person name="Tian J."/>
            <person name="Zhou Y."/>
            <person name="Sheng Y."/>
            <person name="Liu T."/>
            <person name="Pan Y."/>
            <person name="Xia L."/>
            <person name="Li J."/>
            <person name="Zhao F."/>
            <person name="Cao W."/>
        </authorList>
    </citation>
    <scope>NUCLEOTIDE SEQUENCE</scope>
    <source>
        <strain evidence="1">Dsil-2018</strain>
    </source>
</reference>